<organism evidence="1 2">
    <name type="scientific">Chryseobacterium taihuense</name>
    <dbReference type="NCBI Taxonomy" id="1141221"/>
    <lineage>
        <taxon>Bacteria</taxon>
        <taxon>Pseudomonadati</taxon>
        <taxon>Bacteroidota</taxon>
        <taxon>Flavobacteriia</taxon>
        <taxon>Flavobacteriales</taxon>
        <taxon>Weeksellaceae</taxon>
        <taxon>Chryseobacterium group</taxon>
        <taxon>Chryseobacterium</taxon>
    </lineage>
</organism>
<dbReference type="EMBL" id="FNHD01000005">
    <property type="protein sequence ID" value="SDL70806.1"/>
    <property type="molecule type" value="Genomic_DNA"/>
</dbReference>
<proteinExistence type="predicted"/>
<sequence>MLEKQILTHINGIIIYRNFVESLPYNPLLIPLAKENWGFYRKSCFGNRSEIKLFTILILTDRELLETTLLIFM</sequence>
<evidence type="ECO:0000313" key="2">
    <source>
        <dbReference type="Proteomes" id="UP000199242"/>
    </source>
</evidence>
<comment type="caution">
    <text evidence="1">The sequence shown here is derived from an EMBL/GenBank/DDBJ whole genome shotgun (WGS) entry which is preliminary data.</text>
</comment>
<evidence type="ECO:0000313" key="1">
    <source>
        <dbReference type="EMBL" id="SDL70806.1"/>
    </source>
</evidence>
<accession>A0ABY0QS48</accession>
<dbReference type="Proteomes" id="UP000199242">
    <property type="component" value="Unassembled WGS sequence"/>
</dbReference>
<gene>
    <name evidence="1" type="ORF">SAMN05216273_1054</name>
</gene>
<reference evidence="1 2" key="1">
    <citation type="submission" date="2016-10" db="EMBL/GenBank/DDBJ databases">
        <authorList>
            <person name="Varghese N."/>
            <person name="Submissions S."/>
        </authorList>
    </citation>
    <scope>NUCLEOTIDE SEQUENCE [LARGE SCALE GENOMIC DNA]</scope>
    <source>
        <strain evidence="1 2">CGMCC 1.10941</strain>
    </source>
</reference>
<name>A0ABY0QS48_9FLAO</name>
<protein>
    <submittedName>
        <fullName evidence="1">Uncharacterized protein</fullName>
    </submittedName>
</protein>
<keyword evidence="2" id="KW-1185">Reference proteome</keyword>